<feature type="coiled-coil region" evidence="1">
    <location>
        <begin position="81"/>
        <end position="117"/>
    </location>
</feature>
<evidence type="ECO:0000313" key="3">
    <source>
        <dbReference type="EMBL" id="CAD8543972.1"/>
    </source>
</evidence>
<proteinExistence type="predicted"/>
<evidence type="ECO:0000256" key="2">
    <source>
        <dbReference type="SAM" id="MobiDB-lite"/>
    </source>
</evidence>
<gene>
    <name evidence="3" type="ORF">CLEP1334_LOCUS19259</name>
</gene>
<sequence>MNLAPLVLVLPLGMLQLKDELGLKLPAWLARLTERTAKSPPGDGMRVDSGEVPAVPEVEPGNAPAEEEVGRLDDEIARLGIEIWQKRAEAEQKRAEAEQKRVEMEQLRAQNAEKKQLLSLDMRLSLDRRLMLAQQSFQYMQLRAHASDNLQC</sequence>
<dbReference type="EMBL" id="HBER01038027">
    <property type="protein sequence ID" value="CAD8543972.1"/>
    <property type="molecule type" value="Transcribed_RNA"/>
</dbReference>
<protein>
    <submittedName>
        <fullName evidence="3">Uncharacterized protein</fullName>
    </submittedName>
</protein>
<accession>A0A7S0J8D9</accession>
<reference evidence="3" key="1">
    <citation type="submission" date="2021-01" db="EMBL/GenBank/DDBJ databases">
        <authorList>
            <person name="Corre E."/>
            <person name="Pelletier E."/>
            <person name="Niang G."/>
            <person name="Scheremetjew M."/>
            <person name="Finn R."/>
            <person name="Kale V."/>
            <person name="Holt S."/>
            <person name="Cochrane G."/>
            <person name="Meng A."/>
            <person name="Brown T."/>
            <person name="Cohen L."/>
        </authorList>
    </citation>
    <scope>NUCLEOTIDE SEQUENCE</scope>
    <source>
        <strain evidence="3">RCC1130</strain>
    </source>
</reference>
<name>A0A7S0J8D9_9EUKA</name>
<keyword evidence="1" id="KW-0175">Coiled coil</keyword>
<organism evidence="3">
    <name type="scientific">Calcidiscus leptoporus</name>
    <dbReference type="NCBI Taxonomy" id="127549"/>
    <lineage>
        <taxon>Eukaryota</taxon>
        <taxon>Haptista</taxon>
        <taxon>Haptophyta</taxon>
        <taxon>Prymnesiophyceae</taxon>
        <taxon>Coccolithales</taxon>
        <taxon>Calcidiscaceae</taxon>
        <taxon>Calcidiscus</taxon>
    </lineage>
</organism>
<dbReference type="AlphaFoldDB" id="A0A7S0J8D9"/>
<feature type="region of interest" description="Disordered" evidence="2">
    <location>
        <begin position="36"/>
        <end position="67"/>
    </location>
</feature>
<evidence type="ECO:0000256" key="1">
    <source>
        <dbReference type="SAM" id="Coils"/>
    </source>
</evidence>